<dbReference type="Pfam" id="PF24609">
    <property type="entry name" value="IQ_SCN5A_C"/>
    <property type="match status" value="1"/>
</dbReference>
<keyword evidence="7" id="KW-1185">Reference proteome</keyword>
<comment type="subcellular location">
    <subcellularLocation>
        <location evidence="1">Cell membrane</location>
    </subcellularLocation>
</comment>
<keyword evidence="6" id="KW-0813">Transport</keyword>
<dbReference type="EMBL" id="KN124048">
    <property type="protein sequence ID" value="KFO22459.1"/>
    <property type="molecule type" value="Genomic_DNA"/>
</dbReference>
<dbReference type="InterPro" id="IPR043203">
    <property type="entry name" value="VGCC_Ca_Na"/>
</dbReference>
<feature type="compositionally biased region" description="Basic and acidic residues" evidence="4">
    <location>
        <begin position="135"/>
        <end position="161"/>
    </location>
</feature>
<dbReference type="InterPro" id="IPR058542">
    <property type="entry name" value="IQ_SCN5A_C"/>
</dbReference>
<evidence type="ECO:0000256" key="3">
    <source>
        <dbReference type="ARBA" id="ARBA00023136"/>
    </source>
</evidence>
<protein>
    <submittedName>
        <fullName evidence="6">Sodium channel protein type 9 subunit alpha</fullName>
    </submittedName>
</protein>
<keyword evidence="6" id="KW-0407">Ion channel</keyword>
<dbReference type="Gene3D" id="1.20.5.1190">
    <property type="entry name" value="iswi atpase"/>
    <property type="match status" value="1"/>
</dbReference>
<evidence type="ECO:0000256" key="4">
    <source>
        <dbReference type="SAM" id="MobiDB-lite"/>
    </source>
</evidence>
<dbReference type="GO" id="GO:0001518">
    <property type="term" value="C:voltage-gated sodium channel complex"/>
    <property type="evidence" value="ECO:0007669"/>
    <property type="project" value="TreeGrafter"/>
</dbReference>
<dbReference type="FunFam" id="1.20.5.1190:FF:000001">
    <property type="entry name" value="Sodium channel protein"/>
    <property type="match status" value="1"/>
</dbReference>
<dbReference type="Proteomes" id="UP000028990">
    <property type="component" value="Unassembled WGS sequence"/>
</dbReference>
<dbReference type="OrthoDB" id="2984333at2759"/>
<feature type="region of interest" description="Disordered" evidence="4">
    <location>
        <begin position="107"/>
        <end position="161"/>
    </location>
</feature>
<dbReference type="PANTHER" id="PTHR10037">
    <property type="entry name" value="VOLTAGE-GATED CATION CHANNEL CALCIUM AND SODIUM"/>
    <property type="match status" value="1"/>
</dbReference>
<evidence type="ECO:0000259" key="5">
    <source>
        <dbReference type="Pfam" id="PF24609"/>
    </source>
</evidence>
<accession>A0A091CSW6</accession>
<evidence type="ECO:0000313" key="7">
    <source>
        <dbReference type="Proteomes" id="UP000028990"/>
    </source>
</evidence>
<dbReference type="PANTHER" id="PTHR10037:SF221">
    <property type="entry name" value="SODIUM CHANNEL PROTEIN TYPE 9 SUBUNIT ALPHA"/>
    <property type="match status" value="1"/>
</dbReference>
<dbReference type="CDD" id="cd23767">
    <property type="entry name" value="IQCD"/>
    <property type="match status" value="1"/>
</dbReference>
<keyword evidence="2" id="KW-1003">Cell membrane</keyword>
<evidence type="ECO:0000256" key="1">
    <source>
        <dbReference type="ARBA" id="ARBA00004236"/>
    </source>
</evidence>
<dbReference type="AlphaFoldDB" id="A0A091CSW6"/>
<dbReference type="GO" id="GO:0019228">
    <property type="term" value="P:neuronal action potential"/>
    <property type="evidence" value="ECO:0007669"/>
    <property type="project" value="TreeGrafter"/>
</dbReference>
<gene>
    <name evidence="6" type="ORF">H920_16155</name>
</gene>
<sequence>MCLFSGDRIHCLDILFAFTKRVLGEGGEMDSLRSQMEERFMSANPSKVSYEPITTTLKRKQEDVSATVIQRAYRHYRLRKNVKNISSIYIKDGDRDDDLPNKEEIVFDNVNGNSSPEKTDATPSTISPPSYDSVTKPEQEKYETDKTEKEDKGKDGKDSKK</sequence>
<proteinExistence type="predicted"/>
<feature type="domain" description="SCN5A-like C-terminal IQ motif" evidence="5">
    <location>
        <begin position="55"/>
        <end position="86"/>
    </location>
</feature>
<dbReference type="Gene3D" id="1.10.238.10">
    <property type="entry name" value="EF-hand"/>
    <property type="match status" value="1"/>
</dbReference>
<organism evidence="6 7">
    <name type="scientific">Fukomys damarensis</name>
    <name type="common">Damaraland mole rat</name>
    <name type="synonym">Cryptomys damarensis</name>
    <dbReference type="NCBI Taxonomy" id="885580"/>
    <lineage>
        <taxon>Eukaryota</taxon>
        <taxon>Metazoa</taxon>
        <taxon>Chordata</taxon>
        <taxon>Craniata</taxon>
        <taxon>Vertebrata</taxon>
        <taxon>Euteleostomi</taxon>
        <taxon>Mammalia</taxon>
        <taxon>Eutheria</taxon>
        <taxon>Euarchontoglires</taxon>
        <taxon>Glires</taxon>
        <taxon>Rodentia</taxon>
        <taxon>Hystricomorpha</taxon>
        <taxon>Bathyergidae</taxon>
        <taxon>Fukomys</taxon>
    </lineage>
</organism>
<feature type="compositionally biased region" description="Polar residues" evidence="4">
    <location>
        <begin position="110"/>
        <end position="133"/>
    </location>
</feature>
<dbReference type="eggNOG" id="KOG2301">
    <property type="taxonomic scope" value="Eukaryota"/>
</dbReference>
<dbReference type="GO" id="GO:0005248">
    <property type="term" value="F:voltage-gated sodium channel activity"/>
    <property type="evidence" value="ECO:0007669"/>
    <property type="project" value="TreeGrafter"/>
</dbReference>
<keyword evidence="3" id="KW-0472">Membrane</keyword>
<keyword evidence="6" id="KW-0406">Ion transport</keyword>
<dbReference type="GO" id="GO:0086010">
    <property type="term" value="P:membrane depolarization during action potential"/>
    <property type="evidence" value="ECO:0007669"/>
    <property type="project" value="TreeGrafter"/>
</dbReference>
<reference evidence="6 7" key="1">
    <citation type="submission" date="2013-11" db="EMBL/GenBank/DDBJ databases">
        <title>The Damaraland mole rat (Fukomys damarensis) genome and evolution of African mole rats.</title>
        <authorList>
            <person name="Gladyshev V.N."/>
            <person name="Fang X."/>
        </authorList>
    </citation>
    <scope>NUCLEOTIDE SEQUENCE [LARGE SCALE GENOMIC DNA]</scope>
    <source>
        <tissue evidence="6">Liver</tissue>
    </source>
</reference>
<evidence type="ECO:0000256" key="2">
    <source>
        <dbReference type="ARBA" id="ARBA00022475"/>
    </source>
</evidence>
<evidence type="ECO:0000313" key="6">
    <source>
        <dbReference type="EMBL" id="KFO22459.1"/>
    </source>
</evidence>
<name>A0A091CSW6_FUKDA</name>